<evidence type="ECO:0000256" key="6">
    <source>
        <dbReference type="ARBA" id="ARBA00023027"/>
    </source>
</evidence>
<keyword evidence="3 8" id="KW-0812">Transmembrane</keyword>
<feature type="transmembrane region" description="Helical" evidence="10">
    <location>
        <begin position="232"/>
        <end position="249"/>
    </location>
</feature>
<evidence type="ECO:0000256" key="10">
    <source>
        <dbReference type="SAM" id="Phobius"/>
    </source>
</evidence>
<dbReference type="EMBL" id="CP135076">
    <property type="protein sequence ID" value="WNO55021.1"/>
    <property type="molecule type" value="Genomic_DNA"/>
</dbReference>
<evidence type="ECO:0000313" key="13">
    <source>
        <dbReference type="EMBL" id="WNO55021.1"/>
    </source>
</evidence>
<feature type="region of interest" description="Disordered" evidence="9">
    <location>
        <begin position="487"/>
        <end position="511"/>
    </location>
</feature>
<feature type="transmembrane region" description="Helical" evidence="10">
    <location>
        <begin position="445"/>
        <end position="463"/>
    </location>
</feature>
<protein>
    <submittedName>
        <fullName evidence="13">NADH-quinone oxidoreductase subunit M</fullName>
        <ecNumber evidence="13">1.6.5.9</ecNumber>
    </submittedName>
</protein>
<feature type="transmembrane region" description="Helical" evidence="10">
    <location>
        <begin position="71"/>
        <end position="98"/>
    </location>
</feature>
<evidence type="ECO:0000259" key="12">
    <source>
        <dbReference type="Pfam" id="PF01059"/>
    </source>
</evidence>
<keyword evidence="4" id="KW-1278">Translocase</keyword>
<sequence>MNGFPILSVMLAVPAVAAAICLFLDAKSARWLALAATLVNLALGVLLWANFDIGGAQWQFVEHSDALFGTFTWSLGIDGFALLLIMLSVFLMPICIGASWEAIQKRVPEYMALFLLTELLMIGTFAAQDLFLFYIFFEAGLIPMYLIIGIWGGTNRIYASYKFFLYTLLGSVLMLIAMLWMSQNAGTTYIPDLMDHDFPVHAQTWLWLAFFASFAVKMPMWPVHTWLPDAHVQAPTAGSVILAGVLLKLGGYGFLRFSLPMFPEASSQLIWLVFALSAVAVIYTSLVALVQQDMKKLIAYSSVAHMAIVTIGLFAFNRQGIEGAMLVMLGHGLVSGALFLCVGVIYDRLHTREISRYGGLAINMPRYATLFLLFTMASIGLPGTSNFVGELLALMGTYQVSTWITLLCATGIILGAAYMLYLYARVVFGDLTKEDVKAMPDLSKREIALLAPVAAVVLWMGVYPESFLAPMRDDVAILLQRIDRAQPEGDSRPTAGSGVAHAAEAGHGEAH</sequence>
<feature type="transmembrane region" description="Helical" evidence="10">
    <location>
        <begin position="323"/>
        <end position="346"/>
    </location>
</feature>
<comment type="similarity">
    <text evidence="2">Belongs to the complex I subunit 4 family.</text>
</comment>
<feature type="transmembrane region" description="Helical" evidence="10">
    <location>
        <begin position="110"/>
        <end position="127"/>
    </location>
</feature>
<dbReference type="EC" id="1.6.5.9" evidence="13"/>
<keyword evidence="14" id="KW-1185">Reference proteome</keyword>
<gene>
    <name evidence="13" type="ORF">RPR59_07195</name>
</gene>
<dbReference type="Pfam" id="PF00361">
    <property type="entry name" value="Proton_antipo_M"/>
    <property type="match status" value="1"/>
</dbReference>
<name>A0ABZ0BD70_9SPHN</name>
<dbReference type="InterPro" id="IPR003918">
    <property type="entry name" value="NADH_UbQ_OxRdtase"/>
</dbReference>
<dbReference type="NCBIfam" id="NF004501">
    <property type="entry name" value="PRK05846.1-5"/>
    <property type="match status" value="1"/>
</dbReference>
<evidence type="ECO:0000259" key="11">
    <source>
        <dbReference type="Pfam" id="PF00361"/>
    </source>
</evidence>
<evidence type="ECO:0000256" key="7">
    <source>
        <dbReference type="ARBA" id="ARBA00023136"/>
    </source>
</evidence>
<dbReference type="InterPro" id="IPR000260">
    <property type="entry name" value="NADH4_N"/>
</dbReference>
<accession>A0ABZ0BD70</accession>
<evidence type="ECO:0000256" key="1">
    <source>
        <dbReference type="ARBA" id="ARBA00004127"/>
    </source>
</evidence>
<dbReference type="PANTHER" id="PTHR43507:SF1">
    <property type="entry name" value="NADH-UBIQUINONE OXIDOREDUCTASE CHAIN 4"/>
    <property type="match status" value="1"/>
</dbReference>
<feature type="transmembrane region" description="Helical" evidence="10">
    <location>
        <begin position="297"/>
        <end position="317"/>
    </location>
</feature>
<dbReference type="NCBIfam" id="TIGR01972">
    <property type="entry name" value="NDH_I_M"/>
    <property type="match status" value="1"/>
</dbReference>
<dbReference type="PRINTS" id="PR01437">
    <property type="entry name" value="NUOXDRDTASE4"/>
</dbReference>
<keyword evidence="6" id="KW-0520">NAD</keyword>
<dbReference type="RefSeq" id="WP_313918145.1">
    <property type="nucleotide sequence ID" value="NZ_CP135076.1"/>
</dbReference>
<dbReference type="Pfam" id="PF01059">
    <property type="entry name" value="Oxidored_q5_N"/>
    <property type="match status" value="1"/>
</dbReference>
<feature type="transmembrane region" description="Helical" evidence="10">
    <location>
        <begin position="133"/>
        <end position="151"/>
    </location>
</feature>
<organism evidence="13 14">
    <name type="scientific">Stakelama saccharophila</name>
    <dbReference type="NCBI Taxonomy" id="3075605"/>
    <lineage>
        <taxon>Bacteria</taxon>
        <taxon>Pseudomonadati</taxon>
        <taxon>Pseudomonadota</taxon>
        <taxon>Alphaproteobacteria</taxon>
        <taxon>Sphingomonadales</taxon>
        <taxon>Sphingomonadaceae</taxon>
        <taxon>Stakelama</taxon>
    </lineage>
</organism>
<feature type="transmembrane region" description="Helical" evidence="10">
    <location>
        <begin position="269"/>
        <end position="290"/>
    </location>
</feature>
<feature type="transmembrane region" description="Helical" evidence="10">
    <location>
        <begin position="6"/>
        <end position="24"/>
    </location>
</feature>
<evidence type="ECO:0000313" key="14">
    <source>
        <dbReference type="Proteomes" id="UP001302249"/>
    </source>
</evidence>
<feature type="domain" description="NADH:quinone oxidoreductase/Mrp antiporter transmembrane" evidence="11">
    <location>
        <begin position="127"/>
        <end position="410"/>
    </location>
</feature>
<feature type="transmembrane region" description="Helical" evidence="10">
    <location>
        <begin position="400"/>
        <end position="424"/>
    </location>
</feature>
<feature type="transmembrane region" description="Helical" evidence="10">
    <location>
        <begin position="31"/>
        <end position="51"/>
    </location>
</feature>
<dbReference type="PANTHER" id="PTHR43507">
    <property type="entry name" value="NADH-UBIQUINONE OXIDOREDUCTASE CHAIN 4"/>
    <property type="match status" value="1"/>
</dbReference>
<evidence type="ECO:0000256" key="9">
    <source>
        <dbReference type="SAM" id="MobiDB-lite"/>
    </source>
</evidence>
<dbReference type="InterPro" id="IPR010227">
    <property type="entry name" value="NADH_Q_OxRdtase_chainM/4"/>
</dbReference>
<comment type="subcellular location">
    <subcellularLocation>
        <location evidence="1">Endomembrane system</location>
        <topology evidence="1">Multi-pass membrane protein</topology>
    </subcellularLocation>
    <subcellularLocation>
        <location evidence="8">Membrane</location>
        <topology evidence="8">Multi-pass membrane protein</topology>
    </subcellularLocation>
</comment>
<evidence type="ECO:0000256" key="4">
    <source>
        <dbReference type="ARBA" id="ARBA00022967"/>
    </source>
</evidence>
<feature type="transmembrane region" description="Helical" evidence="10">
    <location>
        <begin position="367"/>
        <end position="388"/>
    </location>
</feature>
<feature type="domain" description="NADH:ubiquinone oxidoreductase chain 4 N-terminal" evidence="12">
    <location>
        <begin position="62"/>
        <end position="121"/>
    </location>
</feature>
<keyword evidence="5 10" id="KW-1133">Transmembrane helix</keyword>
<evidence type="ECO:0000256" key="3">
    <source>
        <dbReference type="ARBA" id="ARBA00022692"/>
    </source>
</evidence>
<keyword evidence="13" id="KW-0560">Oxidoreductase</keyword>
<evidence type="ECO:0000256" key="5">
    <source>
        <dbReference type="ARBA" id="ARBA00022989"/>
    </source>
</evidence>
<feature type="transmembrane region" description="Helical" evidence="10">
    <location>
        <begin position="202"/>
        <end position="220"/>
    </location>
</feature>
<dbReference type="InterPro" id="IPR001750">
    <property type="entry name" value="ND/Mrp_TM"/>
</dbReference>
<proteinExistence type="inferred from homology"/>
<dbReference type="NCBIfam" id="NF004499">
    <property type="entry name" value="PRK05846.1-3"/>
    <property type="match status" value="1"/>
</dbReference>
<evidence type="ECO:0000256" key="8">
    <source>
        <dbReference type="RuleBase" id="RU000320"/>
    </source>
</evidence>
<evidence type="ECO:0000256" key="2">
    <source>
        <dbReference type="ARBA" id="ARBA00009025"/>
    </source>
</evidence>
<keyword evidence="7 10" id="KW-0472">Membrane</keyword>
<reference evidence="13 14" key="1">
    <citation type="submission" date="2023-09" db="EMBL/GenBank/DDBJ databases">
        <authorList>
            <person name="Rey-Velasco X."/>
        </authorList>
    </citation>
    <scope>NUCLEOTIDE SEQUENCE [LARGE SCALE GENOMIC DNA]</scope>
    <source>
        <strain evidence="13 14">W311</strain>
    </source>
</reference>
<dbReference type="GO" id="GO:0050136">
    <property type="term" value="F:NADH dehydrogenase (quinone) (non-electrogenic) activity"/>
    <property type="evidence" value="ECO:0007669"/>
    <property type="project" value="UniProtKB-EC"/>
</dbReference>
<feature type="transmembrane region" description="Helical" evidence="10">
    <location>
        <begin position="163"/>
        <end position="182"/>
    </location>
</feature>
<dbReference type="Proteomes" id="UP001302249">
    <property type="component" value="Chromosome"/>
</dbReference>